<dbReference type="GO" id="GO:0016413">
    <property type="term" value="F:O-acetyltransferase activity"/>
    <property type="evidence" value="ECO:0007669"/>
    <property type="project" value="InterPro"/>
</dbReference>
<evidence type="ECO:0000256" key="2">
    <source>
        <dbReference type="ARBA" id="ARBA00007727"/>
    </source>
</evidence>
<dbReference type="Pfam" id="PF13839">
    <property type="entry name" value="PC-Esterase"/>
    <property type="match status" value="1"/>
</dbReference>
<evidence type="ECO:0000313" key="10">
    <source>
        <dbReference type="EMBL" id="MBA4670031.1"/>
    </source>
</evidence>
<evidence type="ECO:0000256" key="5">
    <source>
        <dbReference type="ARBA" id="ARBA00022989"/>
    </source>
</evidence>
<feature type="transmembrane region" description="Helical" evidence="7">
    <location>
        <begin position="12"/>
        <end position="31"/>
    </location>
</feature>
<accession>A0A7C9AMB3</accession>
<keyword evidence="4" id="KW-0735">Signal-anchor</keyword>
<feature type="domain" description="Trichome birefringence-like N-terminal" evidence="9">
    <location>
        <begin position="88"/>
        <end position="142"/>
    </location>
</feature>
<reference evidence="10" key="2">
    <citation type="submission" date="2020-07" db="EMBL/GenBank/DDBJ databases">
        <authorList>
            <person name="Vera ALvarez R."/>
            <person name="Arias-Moreno D.M."/>
            <person name="Jimenez-Jacinto V."/>
            <person name="Jimenez-Bremont J.F."/>
            <person name="Swaminathan K."/>
            <person name="Moose S.P."/>
            <person name="Guerrero-Gonzalez M.L."/>
            <person name="Marino-Ramirez L."/>
            <person name="Landsman D."/>
            <person name="Rodriguez-Kessler M."/>
            <person name="Delgado-Sanchez P."/>
        </authorList>
    </citation>
    <scope>NUCLEOTIDE SEQUENCE</scope>
    <source>
        <tissue evidence="10">Cladode</tissue>
    </source>
</reference>
<keyword evidence="6 7" id="KW-0472">Membrane</keyword>
<dbReference type="EMBL" id="GISG01245883">
    <property type="protein sequence ID" value="MBA4670031.1"/>
    <property type="molecule type" value="Transcribed_RNA"/>
</dbReference>
<dbReference type="InterPro" id="IPR029962">
    <property type="entry name" value="TBL"/>
</dbReference>
<reference evidence="10" key="1">
    <citation type="journal article" date="2013" name="J. Plant Res.">
        <title>Effect of fungi and light on seed germination of three Opuntia species from semiarid lands of central Mexico.</title>
        <authorList>
            <person name="Delgado-Sanchez P."/>
            <person name="Jimenez-Bremont J.F."/>
            <person name="Guerrero-Gonzalez Mde L."/>
            <person name="Flores J."/>
        </authorList>
    </citation>
    <scope>NUCLEOTIDE SEQUENCE</scope>
    <source>
        <tissue evidence="10">Cladode</tissue>
    </source>
</reference>
<dbReference type="InterPro" id="IPR026057">
    <property type="entry name" value="TBL_C"/>
</dbReference>
<dbReference type="GO" id="GO:0005794">
    <property type="term" value="C:Golgi apparatus"/>
    <property type="evidence" value="ECO:0007669"/>
    <property type="project" value="TreeGrafter"/>
</dbReference>
<evidence type="ECO:0000256" key="4">
    <source>
        <dbReference type="ARBA" id="ARBA00022968"/>
    </source>
</evidence>
<dbReference type="InterPro" id="IPR025846">
    <property type="entry name" value="TBL_N"/>
</dbReference>
<evidence type="ECO:0000256" key="7">
    <source>
        <dbReference type="SAM" id="Phobius"/>
    </source>
</evidence>
<comment type="similarity">
    <text evidence="2">Belongs to the PC-esterase family. TBL subfamily.</text>
</comment>
<proteinExistence type="inferred from homology"/>
<dbReference type="AlphaFoldDB" id="A0A7C9AMB3"/>
<protein>
    <submittedName>
        <fullName evidence="10">Uncharacterized protein</fullName>
    </submittedName>
</protein>
<evidence type="ECO:0000256" key="6">
    <source>
        <dbReference type="ARBA" id="ARBA00023136"/>
    </source>
</evidence>
<evidence type="ECO:0000259" key="9">
    <source>
        <dbReference type="Pfam" id="PF14416"/>
    </source>
</evidence>
<keyword evidence="3 7" id="KW-0812">Transmembrane</keyword>
<dbReference type="Pfam" id="PF14416">
    <property type="entry name" value="PMR5N"/>
    <property type="match status" value="1"/>
</dbReference>
<dbReference type="PANTHER" id="PTHR32285:SF38">
    <property type="entry name" value="OS01G0614300 PROTEIN"/>
    <property type="match status" value="1"/>
</dbReference>
<dbReference type="GO" id="GO:0016020">
    <property type="term" value="C:membrane"/>
    <property type="evidence" value="ECO:0007669"/>
    <property type="project" value="UniProtKB-SubCell"/>
</dbReference>
<dbReference type="PANTHER" id="PTHR32285">
    <property type="entry name" value="PROTEIN TRICHOME BIREFRINGENCE-LIKE 9-RELATED"/>
    <property type="match status" value="1"/>
</dbReference>
<comment type="subcellular location">
    <subcellularLocation>
        <location evidence="1">Membrane</location>
        <topology evidence="1">Single-pass membrane protein</topology>
    </subcellularLocation>
</comment>
<name>A0A7C9AMB3_OPUST</name>
<feature type="domain" description="Trichome birefringence-like C-terminal" evidence="8">
    <location>
        <begin position="145"/>
        <end position="417"/>
    </location>
</feature>
<evidence type="ECO:0000256" key="3">
    <source>
        <dbReference type="ARBA" id="ARBA00022692"/>
    </source>
</evidence>
<evidence type="ECO:0000259" key="8">
    <source>
        <dbReference type="Pfam" id="PF13839"/>
    </source>
</evidence>
<organism evidence="10">
    <name type="scientific">Opuntia streptacantha</name>
    <name type="common">Prickly pear cactus</name>
    <name type="synonym">Opuntia cardona</name>
    <dbReference type="NCBI Taxonomy" id="393608"/>
    <lineage>
        <taxon>Eukaryota</taxon>
        <taxon>Viridiplantae</taxon>
        <taxon>Streptophyta</taxon>
        <taxon>Embryophyta</taxon>
        <taxon>Tracheophyta</taxon>
        <taxon>Spermatophyta</taxon>
        <taxon>Magnoliopsida</taxon>
        <taxon>eudicotyledons</taxon>
        <taxon>Gunneridae</taxon>
        <taxon>Pentapetalae</taxon>
        <taxon>Caryophyllales</taxon>
        <taxon>Cactineae</taxon>
        <taxon>Cactaceae</taxon>
        <taxon>Opuntioideae</taxon>
        <taxon>Opuntia</taxon>
    </lineage>
</organism>
<evidence type="ECO:0000256" key="1">
    <source>
        <dbReference type="ARBA" id="ARBA00004167"/>
    </source>
</evidence>
<sequence length="435" mass="50830">MEISSAISERWRSLTLASFMGCILFIYIITLNNPTINLVISSSSVVTLSTMEEQPQSLSSAIVVTETEQVSPTIAQKEIKQRANRIGKKCDINDGKWVHKPEGKPIYYDSDCPFLEEKMNCRSNGRPDFEYHNWVWEPRDCDFVQFNGTDMLEKLRGKRMIVVGDSMNRNQWESLACLLYSAVDPAQVEGLEVKSRYRKLFRAKDYDFTLEFDFSPFLVKFNNDHESGSKVLQLDKISATSDNWLDADVMLFNTGHWWVHLGKFKTWDVFEHKGELLEEMKTVEAFKIAMKTWAQWIDHNVNPKRTKVLFRSISPEHHGDHWCYNVTKPIQSESYASFYPHSLVDVVQDTIRKMRTPVKYLNITKLSQYRRDAHPGLYRNSRWKVVMERYKRHIPSFVDCSHWCLPGVPDTWNRMLWLVSSWPCRKGSARCSNPI</sequence>
<keyword evidence="5 7" id="KW-1133">Transmembrane helix</keyword>